<protein>
    <submittedName>
        <fullName evidence="1">Uncharacterized protein</fullName>
    </submittedName>
</protein>
<name>A0A0F9JGM9_9ZZZZ</name>
<sequence length="148" mass="16294">MSFADTKTAFETRYQTQILAARAGLPIQFGNAPFERPERSEWTRFTLSEADTGSPGATGQITIGSATVATRRYRGLVVVAIFVPERTDTVLVAAIADDIDAIFRGANFSFGNSGPIRCRTPRLIELGREDDGFWQSQVQVDYERTIVG</sequence>
<dbReference type="InterPro" id="IPR025395">
    <property type="entry name" value="Phage_tail_terminator-like"/>
</dbReference>
<evidence type="ECO:0000313" key="1">
    <source>
        <dbReference type="EMBL" id="KKM69009.1"/>
    </source>
</evidence>
<accession>A0A0F9JGM9</accession>
<organism evidence="1">
    <name type="scientific">marine sediment metagenome</name>
    <dbReference type="NCBI Taxonomy" id="412755"/>
    <lineage>
        <taxon>unclassified sequences</taxon>
        <taxon>metagenomes</taxon>
        <taxon>ecological metagenomes</taxon>
    </lineage>
</organism>
<proteinExistence type="predicted"/>
<reference evidence="1" key="1">
    <citation type="journal article" date="2015" name="Nature">
        <title>Complex archaea that bridge the gap between prokaryotes and eukaryotes.</title>
        <authorList>
            <person name="Spang A."/>
            <person name="Saw J.H."/>
            <person name="Jorgensen S.L."/>
            <person name="Zaremba-Niedzwiedzka K."/>
            <person name="Martijn J."/>
            <person name="Lind A.E."/>
            <person name="van Eijk R."/>
            <person name="Schleper C."/>
            <person name="Guy L."/>
            <person name="Ettema T.J."/>
        </authorList>
    </citation>
    <scope>NUCLEOTIDE SEQUENCE</scope>
</reference>
<dbReference type="Pfam" id="PF13554">
    <property type="entry name" value="Phage_tail_terminator_5"/>
    <property type="match status" value="1"/>
</dbReference>
<dbReference type="AlphaFoldDB" id="A0A0F9JGM9"/>
<dbReference type="EMBL" id="LAZR01010064">
    <property type="protein sequence ID" value="KKM69009.1"/>
    <property type="molecule type" value="Genomic_DNA"/>
</dbReference>
<gene>
    <name evidence="1" type="ORF">LCGC14_1455100</name>
</gene>
<comment type="caution">
    <text evidence="1">The sequence shown here is derived from an EMBL/GenBank/DDBJ whole genome shotgun (WGS) entry which is preliminary data.</text>
</comment>
<dbReference type="Gene3D" id="3.30.2000.20">
    <property type="match status" value="1"/>
</dbReference>